<dbReference type="GO" id="GO:0000785">
    <property type="term" value="C:chromatin"/>
    <property type="evidence" value="ECO:0007669"/>
    <property type="project" value="TreeGrafter"/>
</dbReference>
<dbReference type="InterPro" id="IPR024132">
    <property type="entry name" value="Akirin"/>
</dbReference>
<name>A0A8S2LEK3_9BILA</name>
<evidence type="ECO:0008006" key="8">
    <source>
        <dbReference type="Google" id="ProtNLM"/>
    </source>
</evidence>
<feature type="compositionally biased region" description="Polar residues" evidence="4">
    <location>
        <begin position="120"/>
        <end position="131"/>
    </location>
</feature>
<dbReference type="PANTHER" id="PTHR13293">
    <property type="entry name" value="AKIRIN-RELATED"/>
    <property type="match status" value="1"/>
</dbReference>
<feature type="compositionally biased region" description="Basic and acidic residues" evidence="4">
    <location>
        <begin position="9"/>
        <end position="18"/>
    </location>
</feature>
<dbReference type="GO" id="GO:0045944">
    <property type="term" value="P:positive regulation of transcription by RNA polymerase II"/>
    <property type="evidence" value="ECO:0007669"/>
    <property type="project" value="TreeGrafter"/>
</dbReference>
<keyword evidence="3" id="KW-0539">Nucleus</keyword>
<evidence type="ECO:0000256" key="1">
    <source>
        <dbReference type="ARBA" id="ARBA00004123"/>
    </source>
</evidence>
<dbReference type="GO" id="GO:0005634">
    <property type="term" value="C:nucleus"/>
    <property type="evidence" value="ECO:0007669"/>
    <property type="project" value="UniProtKB-SubCell"/>
</dbReference>
<sequence length="214" mass="24499">MASCLTLKRPLEHVDHPSARTPSPASKRRRCVPMTIIQSPDSNVNFDSTMYTATEIATNQSSFPDIEPVMSSDALLERIKEEIKRLHRRHQLKSHAVVQQPSSPSSDLSEEENTGDLAASMTNTSSNGNGRQQRDRAQSQPLLSLKQVNEICARLLNERGEKIREEYDRILAMKLNQQYESFVRFTQDQLTRRFSELQFSYAFYFLNLMVSLSD</sequence>
<dbReference type="EMBL" id="CAJNOK010010806">
    <property type="protein sequence ID" value="CAF1125214.1"/>
    <property type="molecule type" value="Genomic_DNA"/>
</dbReference>
<dbReference type="Proteomes" id="UP000682733">
    <property type="component" value="Unassembled WGS sequence"/>
</dbReference>
<comment type="caution">
    <text evidence="6">The sequence shown here is derived from an EMBL/GenBank/DDBJ whole genome shotgun (WGS) entry which is preliminary data.</text>
</comment>
<evidence type="ECO:0000256" key="3">
    <source>
        <dbReference type="ARBA" id="ARBA00023242"/>
    </source>
</evidence>
<organism evidence="6 7">
    <name type="scientific">Didymodactylos carnosus</name>
    <dbReference type="NCBI Taxonomy" id="1234261"/>
    <lineage>
        <taxon>Eukaryota</taxon>
        <taxon>Metazoa</taxon>
        <taxon>Spiralia</taxon>
        <taxon>Gnathifera</taxon>
        <taxon>Rotifera</taxon>
        <taxon>Eurotatoria</taxon>
        <taxon>Bdelloidea</taxon>
        <taxon>Philodinida</taxon>
        <taxon>Philodinidae</taxon>
        <taxon>Didymodactylos</taxon>
    </lineage>
</organism>
<protein>
    <recommendedName>
        <fullName evidence="8">Akirin</fullName>
    </recommendedName>
</protein>
<gene>
    <name evidence="5" type="ORF">OVA965_LOCUS20376</name>
    <name evidence="6" type="ORF">TMI583_LOCUS20731</name>
</gene>
<evidence type="ECO:0000313" key="5">
    <source>
        <dbReference type="EMBL" id="CAF1125214.1"/>
    </source>
</evidence>
<comment type="subcellular location">
    <subcellularLocation>
        <location evidence="1">Nucleus</location>
    </subcellularLocation>
</comment>
<evidence type="ECO:0000256" key="4">
    <source>
        <dbReference type="SAM" id="MobiDB-lite"/>
    </source>
</evidence>
<dbReference type="AlphaFoldDB" id="A0A8S2LEK3"/>
<evidence type="ECO:0000313" key="7">
    <source>
        <dbReference type="Proteomes" id="UP000682733"/>
    </source>
</evidence>
<proteinExistence type="inferred from homology"/>
<feature type="region of interest" description="Disordered" evidence="4">
    <location>
        <begin position="9"/>
        <end position="28"/>
    </location>
</feature>
<feature type="region of interest" description="Disordered" evidence="4">
    <location>
        <begin position="87"/>
        <end position="140"/>
    </location>
</feature>
<dbReference type="GO" id="GO:0003712">
    <property type="term" value="F:transcription coregulator activity"/>
    <property type="evidence" value="ECO:0007669"/>
    <property type="project" value="TreeGrafter"/>
</dbReference>
<evidence type="ECO:0000313" key="6">
    <source>
        <dbReference type="EMBL" id="CAF3902469.1"/>
    </source>
</evidence>
<dbReference type="Proteomes" id="UP000677228">
    <property type="component" value="Unassembled WGS sequence"/>
</dbReference>
<feature type="compositionally biased region" description="Low complexity" evidence="4">
    <location>
        <begin position="97"/>
        <end position="106"/>
    </location>
</feature>
<reference evidence="6" key="1">
    <citation type="submission" date="2021-02" db="EMBL/GenBank/DDBJ databases">
        <authorList>
            <person name="Nowell W R."/>
        </authorList>
    </citation>
    <scope>NUCLEOTIDE SEQUENCE</scope>
</reference>
<comment type="similarity">
    <text evidence="2">Belongs to the akirin family.</text>
</comment>
<dbReference type="GO" id="GO:0045089">
    <property type="term" value="P:positive regulation of innate immune response"/>
    <property type="evidence" value="ECO:0007669"/>
    <property type="project" value="TreeGrafter"/>
</dbReference>
<dbReference type="EMBL" id="CAJOBA010019108">
    <property type="protein sequence ID" value="CAF3902469.1"/>
    <property type="molecule type" value="Genomic_DNA"/>
</dbReference>
<evidence type="ECO:0000256" key="2">
    <source>
        <dbReference type="ARBA" id="ARBA00005625"/>
    </source>
</evidence>
<dbReference type="PANTHER" id="PTHR13293:SF6">
    <property type="entry name" value="AKIRIN-RELATED"/>
    <property type="match status" value="1"/>
</dbReference>
<accession>A0A8S2LEK3</accession>